<dbReference type="GO" id="GO:0030170">
    <property type="term" value="F:pyridoxal phosphate binding"/>
    <property type="evidence" value="ECO:0007669"/>
    <property type="project" value="InterPro"/>
</dbReference>
<evidence type="ECO:0000256" key="5">
    <source>
        <dbReference type="ARBA" id="ARBA00022898"/>
    </source>
</evidence>
<keyword evidence="6" id="KW-0198">Cysteine biosynthesis</keyword>
<evidence type="ECO:0000256" key="4">
    <source>
        <dbReference type="ARBA" id="ARBA00012085"/>
    </source>
</evidence>
<dbReference type="OrthoDB" id="3512640at2759"/>
<evidence type="ECO:0000256" key="3">
    <source>
        <dbReference type="ARBA" id="ARBA00009077"/>
    </source>
</evidence>
<keyword evidence="6" id="KW-0028">Amino-acid biosynthesis</keyword>
<dbReference type="GO" id="GO:0005737">
    <property type="term" value="C:cytoplasm"/>
    <property type="evidence" value="ECO:0007669"/>
    <property type="project" value="TreeGrafter"/>
</dbReference>
<comment type="caution">
    <text evidence="9">The sequence shown here is derived from an EMBL/GenBank/DDBJ whole genome shotgun (WGS) entry which is preliminary data.</text>
</comment>
<gene>
    <name evidence="9" type="ORF">EW146_g9738</name>
</gene>
<dbReference type="GO" id="GO:0004123">
    <property type="term" value="F:cystathionine gamma-lyase activity"/>
    <property type="evidence" value="ECO:0007669"/>
    <property type="project" value="TreeGrafter"/>
</dbReference>
<evidence type="ECO:0000256" key="8">
    <source>
        <dbReference type="RuleBase" id="RU362118"/>
    </source>
</evidence>
<protein>
    <recommendedName>
        <fullName evidence="4">cystathionine gamma-lyase</fullName>
        <ecNumber evidence="4">4.4.1.1</ecNumber>
    </recommendedName>
    <alternativeName>
        <fullName evidence="7">Gamma-cystathionase</fullName>
    </alternativeName>
</protein>
<dbReference type="AlphaFoldDB" id="A0A4S4L403"/>
<proteinExistence type="inferred from homology"/>
<dbReference type="InterPro" id="IPR015424">
    <property type="entry name" value="PyrdxlP-dep_Trfase"/>
</dbReference>
<dbReference type="SUPFAM" id="SSF53383">
    <property type="entry name" value="PLP-dependent transferases"/>
    <property type="match status" value="1"/>
</dbReference>
<reference evidence="9 10" key="1">
    <citation type="submission" date="2019-02" db="EMBL/GenBank/DDBJ databases">
        <title>Genome sequencing of the rare red list fungi Bondarzewia mesenterica.</title>
        <authorList>
            <person name="Buettner E."/>
            <person name="Kellner H."/>
        </authorList>
    </citation>
    <scope>NUCLEOTIDE SEQUENCE [LARGE SCALE GENOMIC DNA]</scope>
    <source>
        <strain evidence="9 10">DSM 108281</strain>
    </source>
</reference>
<dbReference type="EC" id="4.4.1.1" evidence="4"/>
<keyword evidence="5 8" id="KW-0663">Pyridoxal phosphate</keyword>
<dbReference type="GO" id="GO:0019343">
    <property type="term" value="P:cysteine biosynthetic process via cystathionine"/>
    <property type="evidence" value="ECO:0007669"/>
    <property type="project" value="TreeGrafter"/>
</dbReference>
<comment type="cofactor">
    <cofactor evidence="1 8">
        <name>pyridoxal 5'-phosphate</name>
        <dbReference type="ChEBI" id="CHEBI:597326"/>
    </cofactor>
</comment>
<dbReference type="InterPro" id="IPR015421">
    <property type="entry name" value="PyrdxlP-dep_Trfase_major"/>
</dbReference>
<evidence type="ECO:0000313" key="9">
    <source>
        <dbReference type="EMBL" id="THH06039.1"/>
    </source>
</evidence>
<evidence type="ECO:0000313" key="10">
    <source>
        <dbReference type="Proteomes" id="UP000310158"/>
    </source>
</evidence>
<dbReference type="InterPro" id="IPR000277">
    <property type="entry name" value="Cys/Met-Metab_PyrdxlP-dep_enz"/>
</dbReference>
<evidence type="ECO:0000256" key="6">
    <source>
        <dbReference type="ARBA" id="ARBA00023192"/>
    </source>
</evidence>
<accession>A0A4S4L403</accession>
<name>A0A4S4L403_9AGAM</name>
<comment type="similarity">
    <text evidence="3 8">Belongs to the trans-sulfuration enzymes family.</text>
</comment>
<organism evidence="9 10">
    <name type="scientific">Bondarzewia mesenterica</name>
    <dbReference type="NCBI Taxonomy" id="1095465"/>
    <lineage>
        <taxon>Eukaryota</taxon>
        <taxon>Fungi</taxon>
        <taxon>Dikarya</taxon>
        <taxon>Basidiomycota</taxon>
        <taxon>Agaricomycotina</taxon>
        <taxon>Agaricomycetes</taxon>
        <taxon>Russulales</taxon>
        <taxon>Bondarzewiaceae</taxon>
        <taxon>Bondarzewia</taxon>
    </lineage>
</organism>
<evidence type="ECO:0000256" key="1">
    <source>
        <dbReference type="ARBA" id="ARBA00001933"/>
    </source>
</evidence>
<evidence type="ECO:0000256" key="2">
    <source>
        <dbReference type="ARBA" id="ARBA00005038"/>
    </source>
</evidence>
<dbReference type="EMBL" id="SGPL01000928">
    <property type="protein sequence ID" value="THH06039.1"/>
    <property type="molecule type" value="Genomic_DNA"/>
</dbReference>
<dbReference type="PANTHER" id="PTHR11808">
    <property type="entry name" value="TRANS-SULFURATION ENZYME FAMILY MEMBER"/>
    <property type="match status" value="1"/>
</dbReference>
<evidence type="ECO:0000256" key="7">
    <source>
        <dbReference type="ARBA" id="ARBA00029853"/>
    </source>
</evidence>
<dbReference type="Gene3D" id="3.40.640.10">
    <property type="entry name" value="Type I PLP-dependent aspartate aminotransferase-like (Major domain)"/>
    <property type="match status" value="1"/>
</dbReference>
<dbReference type="GO" id="GO:0019346">
    <property type="term" value="P:transsulfuration"/>
    <property type="evidence" value="ECO:0007669"/>
    <property type="project" value="InterPro"/>
</dbReference>
<sequence length="280" mass="30369">MGVACGANALPLLHSAKSCHDGRSPGIATLKEAFDITYAVHQMEKEQDGVEYYKVYEYSRSGNFNRNALEHTITLLGGAYVCVGSAATATAIPPLGPNVHMTTSVDLKNADEAEIKDVIQENAKPIWIESPTNSTLHLIYIPRIVSIVHAHPSDPLVLVDKTPPLTILFLQGADIVMHSLTKHVNAHFDVVMGAWILPTHRMLSASSSRSSLIYGGLEEAQRFLKATRLFALAESLGGMESLVVLPVSMMHESIPPKELEHLGIGDNSIRLSVGIEGGMW</sequence>
<dbReference type="PANTHER" id="PTHR11808:SF15">
    <property type="entry name" value="CYSTATHIONINE GAMMA-LYASE"/>
    <property type="match status" value="1"/>
</dbReference>
<comment type="pathway">
    <text evidence="2">Amino-acid biosynthesis; L-cysteine biosynthesis; L-cysteine from L-homocysteine and L-serine: step 2/2.</text>
</comment>
<dbReference type="Proteomes" id="UP000310158">
    <property type="component" value="Unassembled WGS sequence"/>
</dbReference>
<dbReference type="Pfam" id="PF01053">
    <property type="entry name" value="Cys_Met_Meta_PP"/>
    <property type="match status" value="2"/>
</dbReference>
<keyword evidence="10" id="KW-1185">Reference proteome</keyword>